<dbReference type="InterPro" id="IPR047650">
    <property type="entry name" value="Transpos_IS110"/>
</dbReference>
<dbReference type="Proteomes" id="UP000647339">
    <property type="component" value="Unassembled WGS sequence"/>
</dbReference>
<reference evidence="4" key="1">
    <citation type="journal article" date="2019" name="Int. J. Syst. Evol. Microbiol.">
        <title>The Global Catalogue of Microorganisms (GCM) 10K type strain sequencing project: providing services to taxonomists for standard genome sequencing and annotation.</title>
        <authorList>
            <consortium name="The Broad Institute Genomics Platform"/>
            <consortium name="The Broad Institute Genome Sequencing Center for Infectious Disease"/>
            <person name="Wu L."/>
            <person name="Ma J."/>
        </authorList>
    </citation>
    <scope>NUCLEOTIDE SEQUENCE [LARGE SCALE GENOMIC DNA]</scope>
    <source>
        <strain evidence="4">CGMCC 1.15407</strain>
    </source>
</reference>
<gene>
    <name evidence="3" type="ORF">GCM10011339_14520</name>
</gene>
<evidence type="ECO:0000259" key="2">
    <source>
        <dbReference type="Pfam" id="PF02371"/>
    </source>
</evidence>
<dbReference type="EMBL" id="BMIU01000006">
    <property type="protein sequence ID" value="GGF27501.1"/>
    <property type="molecule type" value="Genomic_DNA"/>
</dbReference>
<organism evidence="3 4">
    <name type="scientific">Echinicola rosea</name>
    <dbReference type="NCBI Taxonomy" id="1807691"/>
    <lineage>
        <taxon>Bacteria</taxon>
        <taxon>Pseudomonadati</taxon>
        <taxon>Bacteroidota</taxon>
        <taxon>Cytophagia</taxon>
        <taxon>Cytophagales</taxon>
        <taxon>Cyclobacteriaceae</taxon>
        <taxon>Echinicola</taxon>
    </lineage>
</organism>
<evidence type="ECO:0000256" key="1">
    <source>
        <dbReference type="SAM" id="Phobius"/>
    </source>
</evidence>
<keyword evidence="1" id="KW-1133">Transmembrane helix</keyword>
<keyword evidence="1" id="KW-0812">Transmembrane</keyword>
<sequence length="194" mass="22452">MAERFTTAQTRYWSRPYTDWLLSLSGADPMVGPHIDNYVRIVNNLRKELLGINRQVRELSRTSRYKDSYNLLVTVPGIGLMSAMAFLTQLGDFTRFKRLDELCNYVGLVPRMYGSGDKMVVGKLINRGRKELKIMLIEASWVAIRQDPALMAKFNELIKKMPKNKAIIRIARKLLNRIRYVIVHRKEYVTGVVS</sequence>
<feature type="transmembrane region" description="Helical" evidence="1">
    <location>
        <begin position="69"/>
        <end position="88"/>
    </location>
</feature>
<evidence type="ECO:0000313" key="3">
    <source>
        <dbReference type="EMBL" id="GGF27501.1"/>
    </source>
</evidence>
<dbReference type="PANTHER" id="PTHR33055">
    <property type="entry name" value="TRANSPOSASE FOR INSERTION SEQUENCE ELEMENT IS1111A"/>
    <property type="match status" value="1"/>
</dbReference>
<accession>A0ABQ1UVZ4</accession>
<proteinExistence type="predicted"/>
<dbReference type="Pfam" id="PF02371">
    <property type="entry name" value="Transposase_20"/>
    <property type="match status" value="1"/>
</dbReference>
<dbReference type="InterPro" id="IPR003346">
    <property type="entry name" value="Transposase_20"/>
</dbReference>
<evidence type="ECO:0000313" key="4">
    <source>
        <dbReference type="Proteomes" id="UP000647339"/>
    </source>
</evidence>
<name>A0ABQ1UVZ4_9BACT</name>
<keyword evidence="1" id="KW-0472">Membrane</keyword>
<dbReference type="PANTHER" id="PTHR33055:SF13">
    <property type="entry name" value="TRANSPOSASE"/>
    <property type="match status" value="1"/>
</dbReference>
<protein>
    <recommendedName>
        <fullName evidence="2">Transposase IS116/IS110/IS902 C-terminal domain-containing protein</fullName>
    </recommendedName>
</protein>
<keyword evidence="4" id="KW-1185">Reference proteome</keyword>
<comment type="caution">
    <text evidence="3">The sequence shown here is derived from an EMBL/GenBank/DDBJ whole genome shotgun (WGS) entry which is preliminary data.</text>
</comment>
<feature type="domain" description="Transposase IS116/IS110/IS902 C-terminal" evidence="2">
    <location>
        <begin position="70"/>
        <end position="152"/>
    </location>
</feature>